<name>A0A1S8CQ43_9GAMM</name>
<gene>
    <name evidence="1" type="ORF">BMI79_04840</name>
</gene>
<organism evidence="1 2">
    <name type="scientific">Serratia oryzae</name>
    <dbReference type="NCBI Taxonomy" id="2034155"/>
    <lineage>
        <taxon>Bacteria</taxon>
        <taxon>Pseudomonadati</taxon>
        <taxon>Pseudomonadota</taxon>
        <taxon>Gammaproteobacteria</taxon>
        <taxon>Enterobacterales</taxon>
        <taxon>Yersiniaceae</taxon>
        <taxon>Serratia</taxon>
    </lineage>
</organism>
<sequence length="78" mass="8653">MKEFSNSQANFMSLVQKLDVVFLLISRAALVGAGCSDKKKPDKLSARLHFCGAALTVNGANRQTVYGNRRHRSEQSRK</sequence>
<proteinExistence type="predicted"/>
<comment type="caution">
    <text evidence="1">The sequence shown here is derived from an EMBL/GenBank/DDBJ whole genome shotgun (WGS) entry which is preliminary data.</text>
</comment>
<protein>
    <submittedName>
        <fullName evidence="1">Uncharacterized protein</fullName>
    </submittedName>
</protein>
<keyword evidence="2" id="KW-1185">Reference proteome</keyword>
<evidence type="ECO:0000313" key="1">
    <source>
        <dbReference type="EMBL" id="OMQ25634.1"/>
    </source>
</evidence>
<evidence type="ECO:0000313" key="2">
    <source>
        <dbReference type="Proteomes" id="UP000216021"/>
    </source>
</evidence>
<dbReference type="AlphaFoldDB" id="A0A1S8CQ43"/>
<accession>A0A1S8CQ43</accession>
<reference evidence="1 2" key="1">
    <citation type="submission" date="2016-11" db="EMBL/GenBank/DDBJ databases">
        <title>Rahnella oryzae sp. nov., isolated from rice root.</title>
        <authorList>
            <person name="Zhang X.-X."/>
            <person name="Zhang J."/>
        </authorList>
    </citation>
    <scope>NUCLEOTIDE SEQUENCE [LARGE SCALE GENOMIC DNA]</scope>
    <source>
        <strain evidence="1 2">J11-6</strain>
    </source>
</reference>
<dbReference type="EMBL" id="MOXD01000002">
    <property type="protein sequence ID" value="OMQ25634.1"/>
    <property type="molecule type" value="Genomic_DNA"/>
</dbReference>
<dbReference type="RefSeq" id="WP_076940953.1">
    <property type="nucleotide sequence ID" value="NZ_MOXD01000002.1"/>
</dbReference>
<dbReference type="Proteomes" id="UP000216021">
    <property type="component" value="Unassembled WGS sequence"/>
</dbReference>